<evidence type="ECO:0000259" key="3">
    <source>
        <dbReference type="Pfam" id="PF14905"/>
    </source>
</evidence>
<evidence type="ECO:0000256" key="1">
    <source>
        <dbReference type="SAM" id="MobiDB-lite"/>
    </source>
</evidence>
<dbReference type="Pfam" id="PF14905">
    <property type="entry name" value="OMP_b-brl_3"/>
    <property type="match status" value="1"/>
</dbReference>
<name>A0A1G6UZU4_9SPHI</name>
<keyword evidence="2" id="KW-0732">Signal</keyword>
<dbReference type="RefSeq" id="WP_091144581.1">
    <property type="nucleotide sequence ID" value="NZ_FNAI01000001.1"/>
</dbReference>
<evidence type="ECO:0000313" key="4">
    <source>
        <dbReference type="EMBL" id="SDD46166.1"/>
    </source>
</evidence>
<keyword evidence="5" id="KW-1185">Reference proteome</keyword>
<feature type="region of interest" description="Disordered" evidence="1">
    <location>
        <begin position="308"/>
        <end position="329"/>
    </location>
</feature>
<evidence type="ECO:0000256" key="2">
    <source>
        <dbReference type="SAM" id="SignalP"/>
    </source>
</evidence>
<dbReference type="SUPFAM" id="SSF56935">
    <property type="entry name" value="Porins"/>
    <property type="match status" value="1"/>
</dbReference>
<feature type="signal peptide" evidence="2">
    <location>
        <begin position="1"/>
        <end position="20"/>
    </location>
</feature>
<dbReference type="Proteomes" id="UP000199072">
    <property type="component" value="Unassembled WGS sequence"/>
</dbReference>
<dbReference type="InterPro" id="IPR008969">
    <property type="entry name" value="CarboxyPept-like_regulatory"/>
</dbReference>
<dbReference type="STRING" id="1391627.SAMN05216464_101795"/>
<proteinExistence type="predicted"/>
<evidence type="ECO:0000313" key="5">
    <source>
        <dbReference type="Proteomes" id="UP000199072"/>
    </source>
</evidence>
<feature type="chain" id="PRO_5011466262" evidence="2">
    <location>
        <begin position="21"/>
        <end position="961"/>
    </location>
</feature>
<accession>A0A1G6UZU4</accession>
<sequence>MKKILLILIMVAILGGGAFAQNVPVRKAVQPPPLSLRQVSGIVKDSTDETLVGAMVKLVSPKDTVSTATNANGIFIFKNIRSATFTLTISSMGYRTLVKKMLNNDAVPRLVLDPIILKSQVNALKEVSINGTPSIVYKTDTVEYRASDYKVRENATVDELLKKMEGMEVGSDGTVTHQGQQITKAKLNGKEYAGGDVAQAIQNLPADIVDKIQVVDDYGDQAARTGIKDGDPQKILNITTRADKSVGTTGRITTQAGNNDRYNGQLFVQRIDANEQLGVIGRIANTVTGVASTGIAGGATNGGGGGTGVGAGAGRGGSPGTTFSASPSFNYRDQWNKKLQVVASYAYRYSDNNSVNSSYGQRNSTLGSTDFTSQSTRESKSKGHNVNFEMDYSIDSANYLQVTPTFSYSSATSSSSSLTDNINNFTTGFEHPVVSGVNSNLNSAPNYGATVFYQHIFKKPHRNASVQFSINRSNSQANGDVDNDYHYYFDTTRDSLLKDSASHLLTNRTSKNTTYRTSVTYVEPISLSSQFEFNGQVRTAVYDNKAISDTVLANGQVEELTRLDNIYNYSFTETRATFNYRYNGKKVNLSLGTTLVPTLLKGTKINNGNSENVSTSRSDFKIIPVFRLSYSWSRTERISLAYSGSNTEPNFQQIQPFTDRSDPNNIIVGNPNLNPTFTNSLNLIYNNYLPNSKFNLSFNLNGTTISNQATTNVLQIKEFLSADPADPTNPAKFKYRTINEIHYININGSHAIVGRYNIAKQFDDRRYNLSLNGNVTYSYNNAMSNSVLYHNTNWRFDERFGPRISPNDWLEVNPYIGYDVSRSFTTLRNADPTSLRTTSLGIDGRVYFLKTFQVNYSASKNYVDGLTGITSNPFVINAGFEKEFFAKKNLVLTFNVYDILHQNNFIQQTLSPQGGYTNTLSSTLSRYFLVGLRLNLQKWSGSPKRNGKNMNRRGDGSFIYD</sequence>
<dbReference type="InterPro" id="IPR041700">
    <property type="entry name" value="OMP_b-brl_3"/>
</dbReference>
<dbReference type="SUPFAM" id="SSF49464">
    <property type="entry name" value="Carboxypeptidase regulatory domain-like"/>
    <property type="match status" value="1"/>
</dbReference>
<dbReference type="Gene3D" id="2.60.40.1120">
    <property type="entry name" value="Carboxypeptidase-like, regulatory domain"/>
    <property type="match status" value="1"/>
</dbReference>
<dbReference type="OrthoDB" id="1086219at2"/>
<feature type="compositionally biased region" description="Polar residues" evidence="1">
    <location>
        <begin position="354"/>
        <end position="376"/>
    </location>
</feature>
<feature type="region of interest" description="Disordered" evidence="1">
    <location>
        <begin position="941"/>
        <end position="961"/>
    </location>
</feature>
<protein>
    <submittedName>
        <fullName evidence="4">CarboxypepD_reg-like domain-containing protein</fullName>
    </submittedName>
</protein>
<dbReference type="EMBL" id="FNAI01000001">
    <property type="protein sequence ID" value="SDD46166.1"/>
    <property type="molecule type" value="Genomic_DNA"/>
</dbReference>
<feature type="compositionally biased region" description="Gly residues" evidence="1">
    <location>
        <begin position="308"/>
        <end position="319"/>
    </location>
</feature>
<feature type="region of interest" description="Disordered" evidence="1">
    <location>
        <begin position="354"/>
        <end position="384"/>
    </location>
</feature>
<organism evidence="4 5">
    <name type="scientific">Mucilaginibacter pineti</name>
    <dbReference type="NCBI Taxonomy" id="1391627"/>
    <lineage>
        <taxon>Bacteria</taxon>
        <taxon>Pseudomonadati</taxon>
        <taxon>Bacteroidota</taxon>
        <taxon>Sphingobacteriia</taxon>
        <taxon>Sphingobacteriales</taxon>
        <taxon>Sphingobacteriaceae</taxon>
        <taxon>Mucilaginibacter</taxon>
    </lineage>
</organism>
<dbReference type="AlphaFoldDB" id="A0A1G6UZU4"/>
<reference evidence="4 5" key="1">
    <citation type="submission" date="2016-10" db="EMBL/GenBank/DDBJ databases">
        <authorList>
            <person name="de Groot N.N."/>
        </authorList>
    </citation>
    <scope>NUCLEOTIDE SEQUENCE [LARGE SCALE GENOMIC DNA]</scope>
    <source>
        <strain evidence="4 5">47C3B</strain>
    </source>
</reference>
<dbReference type="Pfam" id="PF13620">
    <property type="entry name" value="CarboxypepD_reg"/>
    <property type="match status" value="1"/>
</dbReference>
<feature type="domain" description="Outer membrane protein beta-barrel" evidence="3">
    <location>
        <begin position="455"/>
        <end position="932"/>
    </location>
</feature>
<gene>
    <name evidence="4" type="ORF">SAMN05216464_101795</name>
</gene>